<reference evidence="3 4" key="1">
    <citation type="journal article" date="2015" name="Genome Biol. Evol.">
        <title>Comparative Genomics of a Bacterivorous Green Alga Reveals Evolutionary Causalities and Consequences of Phago-Mixotrophic Mode of Nutrition.</title>
        <authorList>
            <person name="Burns J.A."/>
            <person name="Paasch A."/>
            <person name="Narechania A."/>
            <person name="Kim E."/>
        </authorList>
    </citation>
    <scope>NUCLEOTIDE SEQUENCE [LARGE SCALE GENOMIC DNA]</scope>
    <source>
        <strain evidence="3 4">PLY_AMNH</strain>
    </source>
</reference>
<feature type="compositionally biased region" description="Pro residues" evidence="1">
    <location>
        <begin position="71"/>
        <end position="100"/>
    </location>
</feature>
<organism evidence="3 4">
    <name type="scientific">Cymbomonas tetramitiformis</name>
    <dbReference type="NCBI Taxonomy" id="36881"/>
    <lineage>
        <taxon>Eukaryota</taxon>
        <taxon>Viridiplantae</taxon>
        <taxon>Chlorophyta</taxon>
        <taxon>Pyramimonadophyceae</taxon>
        <taxon>Pyramimonadales</taxon>
        <taxon>Pyramimonadaceae</taxon>
        <taxon>Cymbomonas</taxon>
    </lineage>
</organism>
<dbReference type="Pfam" id="PF25752">
    <property type="entry name" value="DUF1619_N"/>
    <property type="match status" value="1"/>
</dbReference>
<keyword evidence="4" id="KW-1185">Reference proteome</keyword>
<feature type="region of interest" description="Disordered" evidence="1">
    <location>
        <begin position="71"/>
        <end position="114"/>
    </location>
</feature>
<evidence type="ECO:0000313" key="3">
    <source>
        <dbReference type="EMBL" id="KAK3258180.1"/>
    </source>
</evidence>
<name>A0AAE0FER7_9CHLO</name>
<protein>
    <recommendedName>
        <fullName evidence="2">Tectonic-1-3 N-terminal domain-containing protein</fullName>
    </recommendedName>
</protein>
<dbReference type="PANTHER" id="PTHR14611:SF2">
    <property type="entry name" value="TECTONIC"/>
    <property type="match status" value="1"/>
</dbReference>
<evidence type="ECO:0000259" key="2">
    <source>
        <dbReference type="Pfam" id="PF25752"/>
    </source>
</evidence>
<accession>A0AAE0FER7</accession>
<gene>
    <name evidence="3" type="ORF">CYMTET_32765</name>
</gene>
<feature type="region of interest" description="Disordered" evidence="1">
    <location>
        <begin position="1"/>
        <end position="33"/>
    </location>
</feature>
<dbReference type="InterPro" id="IPR057724">
    <property type="entry name" value="TCTN1-3_N"/>
</dbReference>
<feature type="compositionally biased region" description="Polar residues" evidence="1">
    <location>
        <begin position="1"/>
        <end position="13"/>
    </location>
</feature>
<feature type="non-terminal residue" evidence="3">
    <location>
        <position position="287"/>
    </location>
</feature>
<feature type="compositionally biased region" description="Pro residues" evidence="1">
    <location>
        <begin position="18"/>
        <end position="27"/>
    </location>
</feature>
<dbReference type="AlphaFoldDB" id="A0AAE0FER7"/>
<dbReference type="EMBL" id="LGRX02019750">
    <property type="protein sequence ID" value="KAK3258180.1"/>
    <property type="molecule type" value="Genomic_DNA"/>
</dbReference>
<proteinExistence type="predicted"/>
<evidence type="ECO:0000256" key="1">
    <source>
        <dbReference type="SAM" id="MobiDB-lite"/>
    </source>
</evidence>
<dbReference type="Proteomes" id="UP001190700">
    <property type="component" value="Unassembled WGS sequence"/>
</dbReference>
<dbReference type="InterPro" id="IPR040354">
    <property type="entry name" value="TCTN1-3"/>
</dbReference>
<evidence type="ECO:0000313" key="4">
    <source>
        <dbReference type="Proteomes" id="UP001190700"/>
    </source>
</evidence>
<comment type="caution">
    <text evidence="3">The sequence shown here is derived from an EMBL/GenBank/DDBJ whole genome shotgun (WGS) entry which is preliminary data.</text>
</comment>
<feature type="domain" description="Tectonic-1-3 N-terminal" evidence="2">
    <location>
        <begin position="138"/>
        <end position="239"/>
    </location>
</feature>
<dbReference type="PANTHER" id="PTHR14611">
    <property type="entry name" value="TECTONIC FAMILY MEMBER"/>
    <property type="match status" value="1"/>
</dbReference>
<sequence length="287" mass="30546">MQSGLSSLPRTTTSALSAPPPSPPPPSALSASSALSALSAPHHHLLRPHHHLHLRFHPAPRLLLLFPCPPPSPSPPSPPPPAQPPNPLPPPLPPAEPPAPAFEKPDDNTTDDTNDYVVYDIDWTQVSSAPAATDVDITTIGNCACDLHLRACDMNCCCDEECSASEQELFSECSPEGPPEPSLTYCVADAAIAEVNLPSSSSLTVVRKEPSDDDWSFSSQLCIAQDNNAELGYFFADPEPGDGADLTNRIDEDDTDFWLTEDSSSTSSGTSSGYTVGDEMQAVYNML</sequence>